<dbReference type="GO" id="GO:0044732">
    <property type="term" value="C:mitotic spindle pole body"/>
    <property type="evidence" value="ECO:0007669"/>
    <property type="project" value="TreeGrafter"/>
</dbReference>
<name>G2X6M8_VERDV</name>
<dbReference type="eggNOG" id="KOG1849">
    <property type="taxonomic scope" value="Eukaryota"/>
</dbReference>
<feature type="compositionally biased region" description="Low complexity" evidence="5">
    <location>
        <begin position="73"/>
        <end position="96"/>
    </location>
</feature>
<feature type="region of interest" description="Disordered" evidence="5">
    <location>
        <begin position="38"/>
        <end position="107"/>
    </location>
</feature>
<feature type="region of interest" description="Disordered" evidence="5">
    <location>
        <begin position="1392"/>
        <end position="1445"/>
    </location>
</feature>
<feature type="domain" description="Peptidase C50" evidence="6">
    <location>
        <begin position="1987"/>
        <end position="2084"/>
    </location>
</feature>
<feature type="region of interest" description="Disordered" evidence="5">
    <location>
        <begin position="126"/>
        <end position="209"/>
    </location>
</feature>
<keyword evidence="8" id="KW-1185">Reference proteome</keyword>
<dbReference type="GO" id="GO:0006508">
    <property type="term" value="P:proteolysis"/>
    <property type="evidence" value="ECO:0007669"/>
    <property type="project" value="InterPro"/>
</dbReference>
<feature type="compositionally biased region" description="Low complexity" evidence="5">
    <location>
        <begin position="1211"/>
        <end position="1227"/>
    </location>
</feature>
<feature type="compositionally biased region" description="Basic and acidic residues" evidence="5">
    <location>
        <begin position="97"/>
        <end position="107"/>
    </location>
</feature>
<organism evidence="7 8">
    <name type="scientific">Verticillium dahliae (strain VdLs.17 / ATCC MYA-4575 / FGSC 10137)</name>
    <name type="common">Verticillium wilt</name>
    <dbReference type="NCBI Taxonomy" id="498257"/>
    <lineage>
        <taxon>Eukaryota</taxon>
        <taxon>Fungi</taxon>
        <taxon>Dikarya</taxon>
        <taxon>Ascomycota</taxon>
        <taxon>Pezizomycotina</taxon>
        <taxon>Sordariomycetes</taxon>
        <taxon>Hypocreomycetidae</taxon>
        <taxon>Glomerellales</taxon>
        <taxon>Plectosphaerellaceae</taxon>
        <taxon>Verticillium</taxon>
    </lineage>
</organism>
<evidence type="ECO:0000256" key="5">
    <source>
        <dbReference type="SAM" id="MobiDB-lite"/>
    </source>
</evidence>
<dbReference type="InParanoid" id="G2X6M8"/>
<dbReference type="InterPro" id="IPR030397">
    <property type="entry name" value="SEPARIN_core_dom"/>
</dbReference>
<dbReference type="HOGENOM" id="CLU_000454_0_0_1"/>
<dbReference type="PROSITE" id="PS51700">
    <property type="entry name" value="SEPARIN"/>
    <property type="match status" value="1"/>
</dbReference>
<dbReference type="KEGG" id="vda:VDAG_05810"/>
<evidence type="ECO:0000313" key="8">
    <source>
        <dbReference type="Proteomes" id="UP000001611"/>
    </source>
</evidence>
<keyword evidence="4" id="KW-0159">Chromosome partition</keyword>
<evidence type="ECO:0000256" key="1">
    <source>
        <dbReference type="ARBA" id="ARBA00000451"/>
    </source>
</evidence>
<feature type="compositionally biased region" description="Gly residues" evidence="5">
    <location>
        <begin position="195"/>
        <end position="206"/>
    </location>
</feature>
<dbReference type="GO" id="GO:0005634">
    <property type="term" value="C:nucleus"/>
    <property type="evidence" value="ECO:0007669"/>
    <property type="project" value="InterPro"/>
</dbReference>
<keyword evidence="3" id="KW-0378">Hydrolase</keyword>
<feature type="compositionally biased region" description="Polar residues" evidence="5">
    <location>
        <begin position="1195"/>
        <end position="1204"/>
    </location>
</feature>
<accession>G2X6M8</accession>
<feature type="compositionally biased region" description="Low complexity" evidence="5">
    <location>
        <begin position="42"/>
        <end position="64"/>
    </location>
</feature>
<dbReference type="GO" id="GO:0072686">
    <property type="term" value="C:mitotic spindle"/>
    <property type="evidence" value="ECO:0007669"/>
    <property type="project" value="TreeGrafter"/>
</dbReference>
<feature type="compositionally biased region" description="Pro residues" evidence="5">
    <location>
        <begin position="131"/>
        <end position="143"/>
    </location>
</feature>
<dbReference type="InterPro" id="IPR005314">
    <property type="entry name" value="Peptidase_C50"/>
</dbReference>
<comment type="catalytic activity">
    <reaction evidence="1">
        <text>All bonds known to be hydrolyzed by this endopeptidase have arginine in P1 and an acidic residue in P4. P6 is often occupied by an acidic residue or by a hydroxy-amino-acid residue, the phosphorylation of which enhances cleavage.</text>
        <dbReference type="EC" id="3.4.22.49"/>
    </reaction>
</comment>
<dbReference type="OMA" id="FWSRYIK"/>
<dbReference type="GO" id="GO:0005737">
    <property type="term" value="C:cytoplasm"/>
    <property type="evidence" value="ECO:0007669"/>
    <property type="project" value="TreeGrafter"/>
</dbReference>
<dbReference type="SUPFAM" id="SSF48452">
    <property type="entry name" value="TPR-like"/>
    <property type="match status" value="1"/>
</dbReference>
<dbReference type="PANTHER" id="PTHR12792:SF0">
    <property type="entry name" value="SEPARIN"/>
    <property type="match status" value="1"/>
</dbReference>
<dbReference type="GeneID" id="20707273"/>
<evidence type="ECO:0000313" key="7">
    <source>
        <dbReference type="EMBL" id="EGY14646.1"/>
    </source>
</evidence>
<feature type="compositionally biased region" description="Basic and acidic residues" evidence="5">
    <location>
        <begin position="147"/>
        <end position="156"/>
    </location>
</feature>
<dbReference type="GO" id="GO:0051307">
    <property type="term" value="P:meiotic chromosome separation"/>
    <property type="evidence" value="ECO:0007669"/>
    <property type="project" value="TreeGrafter"/>
</dbReference>
<dbReference type="PANTHER" id="PTHR12792">
    <property type="entry name" value="EXTRA SPINDLE POLES 1-RELATED"/>
    <property type="match status" value="1"/>
</dbReference>
<dbReference type="GO" id="GO:0004197">
    <property type="term" value="F:cysteine-type endopeptidase activity"/>
    <property type="evidence" value="ECO:0007669"/>
    <property type="project" value="InterPro"/>
</dbReference>
<dbReference type="OrthoDB" id="10255632at2759"/>
<dbReference type="Gene3D" id="1.25.40.10">
    <property type="entry name" value="Tetratricopeptide repeat domain"/>
    <property type="match status" value="1"/>
</dbReference>
<dbReference type="Proteomes" id="UP000001611">
    <property type="component" value="Chromosome 4"/>
</dbReference>
<evidence type="ECO:0000256" key="2">
    <source>
        <dbReference type="ARBA" id="ARBA00012489"/>
    </source>
</evidence>
<evidence type="ECO:0000256" key="4">
    <source>
        <dbReference type="ARBA" id="ARBA00022829"/>
    </source>
</evidence>
<proteinExistence type="predicted"/>
<dbReference type="Pfam" id="PF03568">
    <property type="entry name" value="Separin_C"/>
    <property type="match status" value="1"/>
</dbReference>
<gene>
    <name evidence="7" type="ORF">VDAG_05810</name>
</gene>
<dbReference type="InterPro" id="IPR011990">
    <property type="entry name" value="TPR-like_helical_dom_sf"/>
</dbReference>
<evidence type="ECO:0000256" key="3">
    <source>
        <dbReference type="ARBA" id="ARBA00022801"/>
    </source>
</evidence>
<evidence type="ECO:0000259" key="6">
    <source>
        <dbReference type="PROSITE" id="PS51700"/>
    </source>
</evidence>
<sequence length="2187" mass="235975">MTSLQNKVDAVKAAITPTTTCTSATTVLLKDLLITESDHHTSSLPPSTTTTTTTASSNAASKPTRGASARPKTPSTTRQRAPTTTTTTTKPTAARQPKPENDLSSKEKAALATHVVNAGLKALTETAKPAPTAPPSQPPTEPAPPRKRPDAAEPRRGLRRSSSMPMPPLQPRALNRVSTSPMLPKTATGRPQSAHGGGGGGGGGGAAPASSSSFAAACLPLVECLRVAFACLRSLHAAGKVTLPEGQLEAGMSSFVTKLLGLGLQDHALRELAVLKRSLAQLDAAKPSTKTDKAVAAASHANTLATNPAHLLDYGAIKASGAILGLVITSQLHALRLVAAAKKPAMIEAAVPFLGDHPSSPMNLLSRYAKESAAAKNKAARQLEQFSQLILSLPPSVSSKEDALAAENRLSCSPTAALQLHSLGFEYRLCWWAMAGHEADVDGDLMLPLSRCMAAFVRRCATPTPAAFQVARGAYTRITDLCAHQRLQPSTSAASPLAAIYQTLGTLAQSARLFTEAATWLTLVKGHLDPEQSSAAKRCSVAAQLLAVQAKREDTPTQELESLLQEIIGELKGTLKGDSAELEELMINLTAARRSTVGLLVHKESSLPRPMTASCHDFVLQFPHFALRWMGKAPARDADAKHTIRYDQRRQTLLATATQIMDSAFVVLKAKISKDDMPWAQLDGTLQDCLTLLEHLGETNLLQKSDGANTYPVKVSSLYYYHADRVQRGGGTEKEDGKAVLRPIKRSIEAVADRSPREKERAQLVKKLERFSELSRASGRLAEARDARKAICTNMVEDGVLAAVAASLNDKAPALAWRADAKTEALSRTLAAMVKLDQAWSDWTFFLAELERAAVLEHLIQIIVSDAAKGSGGGSSSSSKPTGLSSSVPDALLRLYSLERFPVRRLRTLCLLLAMSMGEQHEFQSLRVQVNATLDACRSSAFGDDASLAKFLPHHEAHLASMIALIDTDPASATNDLEAPVAAWRAMIARCTSVDDMYACIDDPEQLLRHLGSVEAFANLRGDDVLRLAVLELSTDLTRLMTSSSINTVLLSHSALADHYLDLGHEAKAKDMLARAALLATPDESEAGPLSGSEVAWVSLQLSSVEYHLAAHNHVEAEAALAEAKAAFDKQTTPPKGSSLQRRLLLARATYVYSLVAMGKGETHQALNYAKNNVKLLYSSWAKLEARSPAASHESSQLSIATSSADEDDGGSSLQKSTTGSSSSSSSILHVADGPDYWALACALLRSMFHLSSVYVHIGMFQETLYYAEKALSIAESIDSLAHKTQAQSWIGSVWIRANKPEKGLNLLQRARETLGSQKPSRRAMRLACELSASYGLLKDRQSEEELFGTAEAMLKTLGGAGVVGGSANDDVVEKMQKLTLDDAATATKTARAARTTRATRTTRTAAAAPKAAAKKPTTTATRTRAAAPKTRTAAAADVAPKATPKSPALQTSMLISKALVHLDKKDWAAAMELLDESQKTSVGLRQSLTVQVHRAACLIGQSLEEMLHDSVFSVVQESTISFPAVAAIAGTDKHAADKAAAASPPARKSRARAATLQKDARPDTSFGFVESLQKALEYLVEAHSMAFVTGDGHLVLRISALLQNTTIFLSAASNHTAKSLPHIDFATCSMELARNVTWRRTRKMIAVEQSDAPFSDISWPTALALKEGRRLSCGVTTDVARFQRDYVNIIPAAWSVVSISLSENRHDLCITKLQADHTPFVLRLPLERAVSRDADTEVFDFEQGHGELLEVIRLINESCHDEGRDWSAKGAKAAWWQEREALDKRMKQLLDNIEQIWLGGFKGIFSQHPRRDDLLSRFQKAFQKTLDKHLPSRRQVRGKKVNTAPKITLDPRILDLFVGLGDPASPDFDLDEALTDLLYFVVDILQFHGERNAYDEIDFDSIMLETYDALQAYHAGLKSSDPVQGAHTILILDKALHAFPWESLPCMDGLAVSRVPSMACLRRLILEQQDDAVAGEKTPAGHTISAKKGTYILNPGSDLPNTLGTFQKPLSTLDATWSSVVSRTPSEAEFEAALRDSDVLLYFGHGSGAQYIRSKTIRRLDKCRAAALLMGCSSASLTEAGEFEVHGPVWNYMMAGCPAVVGTLWDVTDRDIDRFAGRLFEEWGLMVRGSFPVDKWSAGPANLDVVATRSVVEAVVKARDAVRFRYLTAGAVCVYGIPVYVRPDTR</sequence>
<dbReference type="EMBL" id="DS572705">
    <property type="protein sequence ID" value="EGY14646.1"/>
    <property type="molecule type" value="Genomic_DNA"/>
</dbReference>
<dbReference type="EC" id="3.4.22.49" evidence="2"/>
<dbReference type="RefSeq" id="XP_009653502.1">
    <property type="nucleotide sequence ID" value="XM_009655207.1"/>
</dbReference>
<dbReference type="STRING" id="498257.G2X6M8"/>
<feature type="region of interest" description="Disordered" evidence="5">
    <location>
        <begin position="1195"/>
        <end position="1228"/>
    </location>
</feature>
<reference evidence="7 8" key="1">
    <citation type="submission" date="2008-03" db="EMBL/GenBank/DDBJ databases">
        <title>The Genome Sequence of Verticillium dahliae VdLs.17.</title>
        <authorList>
            <consortium name="The Broad Institute Genome Sequencing Platform"/>
            <person name="Ma L.-J.J."/>
            <person name="Klosterman S.J."/>
            <person name="Subbarao K."/>
            <person name="Dobinson K."/>
            <person name="Veronese P."/>
            <person name="Kang S."/>
            <person name="Gold S.E."/>
            <person name="Young S."/>
            <person name="Jaffe D."/>
            <person name="Gnerre S."/>
            <person name="Berlin A."/>
            <person name="Heiman D."/>
            <person name="Hepburn T."/>
            <person name="Sykes S."/>
            <person name="Alvarado L."/>
            <person name="Kodira C.D."/>
            <person name="Lander E."/>
            <person name="Galagan J."/>
            <person name="Nusbaum C."/>
            <person name="Birren B."/>
        </authorList>
    </citation>
    <scope>NUCLEOTIDE SEQUENCE [LARGE SCALE GENOMIC DNA]</scope>
    <source>
        <strain evidence="8">VdLs.17 / ATCC MYA-4575 / FGSC 10137</strain>
    </source>
</reference>
<protein>
    <recommendedName>
        <fullName evidence="2">separase</fullName>
        <ecNumber evidence="2">3.4.22.49</ecNumber>
    </recommendedName>
</protein>